<evidence type="ECO:0000256" key="3">
    <source>
        <dbReference type="ARBA" id="ARBA00023242"/>
    </source>
</evidence>
<dbReference type="Pfam" id="PF14634">
    <property type="entry name" value="zf-RING_5"/>
    <property type="match status" value="1"/>
</dbReference>
<dbReference type="SUPFAM" id="SSF57850">
    <property type="entry name" value="RING/U-box"/>
    <property type="match status" value="2"/>
</dbReference>
<evidence type="ECO:0000313" key="10">
    <source>
        <dbReference type="Proteomes" id="UP000217199"/>
    </source>
</evidence>
<keyword evidence="3 4" id="KW-0539">Nucleus</keyword>
<dbReference type="InterPro" id="IPR031790">
    <property type="entry name" value="Znf-NOSIP"/>
</dbReference>
<dbReference type="InParanoid" id="A0A286UFR2"/>
<dbReference type="GO" id="GO:0008270">
    <property type="term" value="F:zinc ion binding"/>
    <property type="evidence" value="ECO:0007669"/>
    <property type="project" value="UniProtKB-KW"/>
</dbReference>
<evidence type="ECO:0000256" key="7">
    <source>
        <dbReference type="SAM" id="MobiDB-lite"/>
    </source>
</evidence>
<comment type="caution">
    <text evidence="9">The sequence shown here is derived from an EMBL/GenBank/DDBJ whole genome shotgun (WGS) entry which is preliminary data.</text>
</comment>
<dbReference type="Pfam" id="PF15906">
    <property type="entry name" value="zf-NOSIP"/>
    <property type="match status" value="1"/>
</dbReference>
<dbReference type="GO" id="GO:0061630">
    <property type="term" value="F:ubiquitin protein ligase activity"/>
    <property type="evidence" value="ECO:0007669"/>
    <property type="project" value="InterPro"/>
</dbReference>
<sequence>MTKHSKNNTASSIFSYHEYKRLNYGTQRKRLGNESMCPYDACALCLQKARDPVACEKGHLFCRECVLTDLLTQKKDIKRQKARLEALKKEAEEERVRAQAEARARVLKEFERGQLGLGLGRGVAGRSTDTDRGEENIDGKKEDDEEGKGKEDENGNPEPRGTKRKADELALSSFSADRVEELAAKAEAEALARIKSEQAESLKAKLPDFWLPSLTPTYAGGPGSIPKELKEVKVVTSCRGGKEAHEISLKTLVSVKFTYPKELPLDVKNPADRRDAMCPSCKKGFSNNSFKFLMGPCSHVVCKTCTETLVGPSSQCVICDTPTPKEKIIELVREGTGFAGGGLSETSKTGVAFQG</sequence>
<dbReference type="GO" id="GO:0005634">
    <property type="term" value="C:nucleus"/>
    <property type="evidence" value="ECO:0007669"/>
    <property type="project" value="UniProtKB-SubCell"/>
</dbReference>
<comment type="similarity">
    <text evidence="2 4">Belongs to the NOSIP family.</text>
</comment>
<feature type="region of interest" description="Disordered" evidence="7">
    <location>
        <begin position="119"/>
        <end position="167"/>
    </location>
</feature>
<accession>A0A286UFR2</accession>
<evidence type="ECO:0000256" key="2">
    <source>
        <dbReference type="ARBA" id="ARBA00008126"/>
    </source>
</evidence>
<dbReference type="PROSITE" id="PS50089">
    <property type="entry name" value="ZF_RING_2"/>
    <property type="match status" value="1"/>
</dbReference>
<keyword evidence="5" id="KW-0479">Metal-binding</keyword>
<evidence type="ECO:0000313" key="9">
    <source>
        <dbReference type="EMBL" id="PAV18334.1"/>
    </source>
</evidence>
<dbReference type="Proteomes" id="UP000217199">
    <property type="component" value="Unassembled WGS sequence"/>
</dbReference>
<protein>
    <submittedName>
        <fullName evidence="9">Nitric oxide synthase-interacting</fullName>
    </submittedName>
</protein>
<feature type="domain" description="RING-type" evidence="8">
    <location>
        <begin position="278"/>
        <end position="320"/>
    </location>
</feature>
<feature type="coiled-coil region" evidence="6">
    <location>
        <begin position="67"/>
        <end position="104"/>
    </location>
</feature>
<evidence type="ECO:0000256" key="1">
    <source>
        <dbReference type="ARBA" id="ARBA00004123"/>
    </source>
</evidence>
<dbReference type="AlphaFoldDB" id="A0A286UFR2"/>
<keyword evidence="5" id="KW-0862">Zinc</keyword>
<dbReference type="EMBL" id="NBII01000006">
    <property type="protein sequence ID" value="PAV18334.1"/>
    <property type="molecule type" value="Genomic_DNA"/>
</dbReference>
<evidence type="ECO:0000259" key="8">
    <source>
        <dbReference type="PROSITE" id="PS50089"/>
    </source>
</evidence>
<keyword evidence="10" id="KW-1185">Reference proteome</keyword>
<dbReference type="Gene3D" id="3.30.40.10">
    <property type="entry name" value="Zinc/RING finger domain, C3HC4 (zinc finger)"/>
    <property type="match status" value="2"/>
</dbReference>
<dbReference type="InterPro" id="IPR001841">
    <property type="entry name" value="Znf_RING"/>
</dbReference>
<dbReference type="PANTHER" id="PTHR13063">
    <property type="entry name" value="ENOS INTERACTING PROTEIN"/>
    <property type="match status" value="1"/>
</dbReference>
<comment type="subcellular location">
    <subcellularLocation>
        <location evidence="1 4">Nucleus</location>
    </subcellularLocation>
</comment>
<dbReference type="OrthoDB" id="116827at2759"/>
<keyword evidence="6" id="KW-0175">Coiled coil</keyword>
<evidence type="ECO:0000256" key="5">
    <source>
        <dbReference type="PROSITE-ProRule" id="PRU00175"/>
    </source>
</evidence>
<proteinExistence type="inferred from homology"/>
<dbReference type="PANTHER" id="PTHR13063:SF10">
    <property type="entry name" value="NITRIC OXIDE SYNTHASE-INTERACTING PROTEIN"/>
    <property type="match status" value="1"/>
</dbReference>
<keyword evidence="5" id="KW-0863">Zinc-finger</keyword>
<organism evidence="9 10">
    <name type="scientific">Pyrrhoderma noxium</name>
    <dbReference type="NCBI Taxonomy" id="2282107"/>
    <lineage>
        <taxon>Eukaryota</taxon>
        <taxon>Fungi</taxon>
        <taxon>Dikarya</taxon>
        <taxon>Basidiomycota</taxon>
        <taxon>Agaricomycotina</taxon>
        <taxon>Agaricomycetes</taxon>
        <taxon>Hymenochaetales</taxon>
        <taxon>Hymenochaetaceae</taxon>
        <taxon>Pyrrhoderma</taxon>
    </lineage>
</organism>
<dbReference type="STRING" id="2282107.A0A286UFR2"/>
<evidence type="ECO:0000256" key="6">
    <source>
        <dbReference type="SAM" id="Coils"/>
    </source>
</evidence>
<evidence type="ECO:0000256" key="4">
    <source>
        <dbReference type="PIRNR" id="PIRNR023577"/>
    </source>
</evidence>
<name>A0A286UFR2_9AGAM</name>
<reference evidence="9 10" key="1">
    <citation type="journal article" date="2017" name="Mol. Ecol.">
        <title>Comparative and population genomic landscape of Phellinus noxius: A hypervariable fungus causing root rot in trees.</title>
        <authorList>
            <person name="Chung C.L."/>
            <person name="Lee T.J."/>
            <person name="Akiba M."/>
            <person name="Lee H.H."/>
            <person name="Kuo T.H."/>
            <person name="Liu D."/>
            <person name="Ke H.M."/>
            <person name="Yokoi T."/>
            <person name="Roa M.B."/>
            <person name="Lu M.J."/>
            <person name="Chang Y.Y."/>
            <person name="Ann P.J."/>
            <person name="Tsai J.N."/>
            <person name="Chen C.Y."/>
            <person name="Tzean S.S."/>
            <person name="Ota Y."/>
            <person name="Hattori T."/>
            <person name="Sahashi N."/>
            <person name="Liou R.F."/>
            <person name="Kikuchi T."/>
            <person name="Tsai I.J."/>
        </authorList>
    </citation>
    <scope>NUCLEOTIDE SEQUENCE [LARGE SCALE GENOMIC DNA]</scope>
    <source>
        <strain evidence="9 10">FFPRI411160</strain>
    </source>
</reference>
<gene>
    <name evidence="9" type="ORF">PNOK_0682000</name>
</gene>
<dbReference type="PIRSF" id="PIRSF023577">
    <property type="entry name" value="ENOS_interacting"/>
    <property type="match status" value="1"/>
</dbReference>
<feature type="compositionally biased region" description="Basic and acidic residues" evidence="7">
    <location>
        <begin position="128"/>
        <end position="153"/>
    </location>
</feature>
<dbReference type="InterPro" id="IPR013083">
    <property type="entry name" value="Znf_RING/FYVE/PHD"/>
</dbReference>
<dbReference type="InterPro" id="IPR016818">
    <property type="entry name" value="NOSIP"/>
</dbReference>